<dbReference type="AlphaFoldDB" id="A0AAW1IXR1"/>
<gene>
    <name evidence="1" type="ORF">QE152_g33146</name>
</gene>
<reference evidence="1 2" key="1">
    <citation type="journal article" date="2024" name="BMC Genomics">
        <title>De novo assembly and annotation of Popillia japonica's genome with initial clues to its potential as an invasive pest.</title>
        <authorList>
            <person name="Cucini C."/>
            <person name="Boschi S."/>
            <person name="Funari R."/>
            <person name="Cardaioli E."/>
            <person name="Iannotti N."/>
            <person name="Marturano G."/>
            <person name="Paoli F."/>
            <person name="Bruttini M."/>
            <person name="Carapelli A."/>
            <person name="Frati F."/>
            <person name="Nardi F."/>
        </authorList>
    </citation>
    <scope>NUCLEOTIDE SEQUENCE [LARGE SCALE GENOMIC DNA]</scope>
    <source>
        <strain evidence="1">DMR45628</strain>
    </source>
</reference>
<evidence type="ECO:0000313" key="2">
    <source>
        <dbReference type="Proteomes" id="UP001458880"/>
    </source>
</evidence>
<evidence type="ECO:0000313" key="1">
    <source>
        <dbReference type="EMBL" id="KAK9695013.1"/>
    </source>
</evidence>
<protein>
    <submittedName>
        <fullName evidence="1">Uncharacterized protein</fullName>
    </submittedName>
</protein>
<dbReference type="Proteomes" id="UP001458880">
    <property type="component" value="Unassembled WGS sequence"/>
</dbReference>
<organism evidence="1 2">
    <name type="scientific">Popillia japonica</name>
    <name type="common">Japanese beetle</name>
    <dbReference type="NCBI Taxonomy" id="7064"/>
    <lineage>
        <taxon>Eukaryota</taxon>
        <taxon>Metazoa</taxon>
        <taxon>Ecdysozoa</taxon>
        <taxon>Arthropoda</taxon>
        <taxon>Hexapoda</taxon>
        <taxon>Insecta</taxon>
        <taxon>Pterygota</taxon>
        <taxon>Neoptera</taxon>
        <taxon>Endopterygota</taxon>
        <taxon>Coleoptera</taxon>
        <taxon>Polyphaga</taxon>
        <taxon>Scarabaeiformia</taxon>
        <taxon>Scarabaeidae</taxon>
        <taxon>Rutelinae</taxon>
        <taxon>Popillia</taxon>
    </lineage>
</organism>
<keyword evidence="2" id="KW-1185">Reference proteome</keyword>
<proteinExistence type="predicted"/>
<sequence length="68" mass="7933">MYYLPISYKTMNVTEMAVNHRPVVYKKPPYPHYGDKKVKQQNLLTFFSIDKDNLQEKDDDGGESFAST</sequence>
<comment type="caution">
    <text evidence="1">The sequence shown here is derived from an EMBL/GenBank/DDBJ whole genome shotgun (WGS) entry which is preliminary data.</text>
</comment>
<name>A0AAW1IXR1_POPJA</name>
<dbReference type="EMBL" id="JASPKY010000494">
    <property type="protein sequence ID" value="KAK9695013.1"/>
    <property type="molecule type" value="Genomic_DNA"/>
</dbReference>
<accession>A0AAW1IXR1</accession>